<dbReference type="EMBL" id="VHSG01000013">
    <property type="protein sequence ID" value="TQV78091.1"/>
    <property type="molecule type" value="Genomic_DNA"/>
</dbReference>
<comment type="caution">
    <text evidence="1">The sequence shown here is derived from an EMBL/GenBank/DDBJ whole genome shotgun (WGS) entry which is preliminary data.</text>
</comment>
<sequence length="84" mass="9370">MSYLDDLKEFRIDQTDIDRVADTWRERARTMGETPHPAAVYQTAAADLALGLIDLHRETTAQMPTDHSVKNWLGIVSGVDLTTG</sequence>
<dbReference type="RefSeq" id="WP_142904870.1">
    <property type="nucleotide sequence ID" value="NZ_ML660094.1"/>
</dbReference>
<gene>
    <name evidence="1" type="ORF">FKG94_13500</name>
</gene>
<evidence type="ECO:0000313" key="2">
    <source>
        <dbReference type="Proteomes" id="UP000319732"/>
    </source>
</evidence>
<evidence type="ECO:0000313" key="1">
    <source>
        <dbReference type="EMBL" id="TQV78091.1"/>
    </source>
</evidence>
<dbReference type="AlphaFoldDB" id="A0A545TLR1"/>
<accession>A0A545TLR1</accession>
<protein>
    <submittedName>
        <fullName evidence="1">Uncharacterized protein</fullName>
    </submittedName>
</protein>
<reference evidence="1 2" key="1">
    <citation type="submission" date="2019-06" db="EMBL/GenBank/DDBJ databases">
        <title>Whole genome sequence for Cellvibrionaceae sp. R142.</title>
        <authorList>
            <person name="Wang G."/>
        </authorList>
    </citation>
    <scope>NUCLEOTIDE SEQUENCE [LARGE SCALE GENOMIC DNA]</scope>
    <source>
        <strain evidence="1 2">R142</strain>
    </source>
</reference>
<keyword evidence="2" id="KW-1185">Reference proteome</keyword>
<name>A0A545TLR1_9GAMM</name>
<organism evidence="1 2">
    <name type="scientific">Exilibacterium tricleocarpae</name>
    <dbReference type="NCBI Taxonomy" id="2591008"/>
    <lineage>
        <taxon>Bacteria</taxon>
        <taxon>Pseudomonadati</taxon>
        <taxon>Pseudomonadota</taxon>
        <taxon>Gammaproteobacteria</taxon>
        <taxon>Cellvibrionales</taxon>
        <taxon>Cellvibrionaceae</taxon>
        <taxon>Exilibacterium</taxon>
    </lineage>
</organism>
<dbReference type="Proteomes" id="UP000319732">
    <property type="component" value="Unassembled WGS sequence"/>
</dbReference>
<proteinExistence type="predicted"/>